<dbReference type="Gene3D" id="1.10.630.10">
    <property type="entry name" value="Cytochrome P450"/>
    <property type="match status" value="1"/>
</dbReference>
<comment type="caution">
    <text evidence="3">The sequence shown here is derived from an EMBL/GenBank/DDBJ whole genome shotgun (WGS) entry which is preliminary data.</text>
</comment>
<dbReference type="Proteomes" id="UP001318301">
    <property type="component" value="Unassembled WGS sequence"/>
</dbReference>
<reference evidence="3 4" key="1">
    <citation type="submission" date="2019-02" db="EMBL/GenBank/DDBJ databases">
        <title>Genome of a new Bacteroidetes strain.</title>
        <authorList>
            <person name="Pitt A."/>
        </authorList>
    </citation>
    <scope>NUCLEOTIDE SEQUENCE [LARGE SCALE GENOMIC DNA]</scope>
    <source>
        <strain evidence="3 4">50C-KIRBA</strain>
    </source>
</reference>
<comment type="similarity">
    <text evidence="1 2">Belongs to the cytochrome P450 family.</text>
</comment>
<dbReference type="Pfam" id="PF00067">
    <property type="entry name" value="p450"/>
    <property type="match status" value="1"/>
</dbReference>
<dbReference type="PANTHER" id="PTHR46696">
    <property type="entry name" value="P450, PUTATIVE (EUROFUNG)-RELATED"/>
    <property type="match status" value="1"/>
</dbReference>
<keyword evidence="2" id="KW-0503">Monooxygenase</keyword>
<accession>A0ABX0F1T9</accession>
<dbReference type="InterPro" id="IPR036396">
    <property type="entry name" value="Cyt_P450_sf"/>
</dbReference>
<dbReference type="PROSITE" id="PS00086">
    <property type="entry name" value="CYTOCHROME_P450"/>
    <property type="match status" value="1"/>
</dbReference>
<dbReference type="InterPro" id="IPR002397">
    <property type="entry name" value="Cyt_P450_B"/>
</dbReference>
<keyword evidence="2" id="KW-0349">Heme</keyword>
<organism evidence="3 4">
    <name type="scientific">Aquirufa beregesia</name>
    <dbReference type="NCBI Taxonomy" id="2516556"/>
    <lineage>
        <taxon>Bacteria</taxon>
        <taxon>Pseudomonadati</taxon>
        <taxon>Bacteroidota</taxon>
        <taxon>Cytophagia</taxon>
        <taxon>Cytophagales</taxon>
        <taxon>Flectobacillaceae</taxon>
        <taxon>Aquirufa</taxon>
    </lineage>
</organism>
<dbReference type="InterPro" id="IPR001128">
    <property type="entry name" value="Cyt_P450"/>
</dbReference>
<protein>
    <submittedName>
        <fullName evidence="3">Cytochrome P450</fullName>
    </submittedName>
</protein>
<evidence type="ECO:0000256" key="2">
    <source>
        <dbReference type="RuleBase" id="RU000461"/>
    </source>
</evidence>
<proteinExistence type="inferred from homology"/>
<keyword evidence="2" id="KW-0560">Oxidoreductase</keyword>
<name>A0ABX0F1T9_9BACT</name>
<keyword evidence="2" id="KW-0479">Metal-binding</keyword>
<keyword evidence="4" id="KW-1185">Reference proteome</keyword>
<dbReference type="CDD" id="cd00302">
    <property type="entry name" value="cytochrome_P450"/>
    <property type="match status" value="1"/>
</dbReference>
<dbReference type="PRINTS" id="PR00359">
    <property type="entry name" value="BP450"/>
</dbReference>
<dbReference type="PANTHER" id="PTHR46696:SF1">
    <property type="entry name" value="CYTOCHROME P450 YJIB-RELATED"/>
    <property type="match status" value="1"/>
</dbReference>
<keyword evidence="2" id="KW-0408">Iron</keyword>
<gene>
    <name evidence="3" type="ORF">EWU23_04925</name>
</gene>
<evidence type="ECO:0000313" key="4">
    <source>
        <dbReference type="Proteomes" id="UP001318301"/>
    </source>
</evidence>
<dbReference type="EMBL" id="SEWW01000002">
    <property type="protein sequence ID" value="NGZ43815.1"/>
    <property type="molecule type" value="Genomic_DNA"/>
</dbReference>
<dbReference type="InterPro" id="IPR017972">
    <property type="entry name" value="Cyt_P450_CS"/>
</dbReference>
<dbReference type="SUPFAM" id="SSF48264">
    <property type="entry name" value="Cytochrome P450"/>
    <property type="match status" value="1"/>
</dbReference>
<sequence>MVGESTVKWNPFAPDYFHDPYPIYAKSREHNPIQRDSYGNIIIFKYRDVAPLLESGDFEVSNLEAYFESKENYIFKNSPQCPFLAKTTSKWLMYLNGDIHRKLRIALGKVLFSYDFDRLIQEAVQDSIAHFQDYQELDLVDFSKYFIFHILKQFIGLKDFASFEKVVEFSNLAARSQDIFVSKQMYLKINDCFTWGKGLFAETGFKDRLVKELDGFEFEEEDYYSILAVTLMAFFETSKDNLSFSLHHILLKRSLIEYILEADAKQIKWITEELIRYNSPLQFTVRISKKEVEIDGHHFPTGTRFVLGIASANRDEEIFESPEEIIPNRQINPHLAFGSGPHTCLGALIARKEMEFGLKPMIQFLQKFSIMTEIPLVWGNQIFMRTLDKAMVNID</sequence>
<dbReference type="RefSeq" id="WP_166229475.1">
    <property type="nucleotide sequence ID" value="NZ_CBCSIJ010000004.1"/>
</dbReference>
<evidence type="ECO:0000313" key="3">
    <source>
        <dbReference type="EMBL" id="NGZ43815.1"/>
    </source>
</evidence>
<evidence type="ECO:0000256" key="1">
    <source>
        <dbReference type="ARBA" id="ARBA00010617"/>
    </source>
</evidence>